<name>A0A1H2K756_9ACTN</name>
<dbReference type="RefSeq" id="WP_074851499.1">
    <property type="nucleotide sequence ID" value="NZ_FNLM01000034.1"/>
</dbReference>
<proteinExistence type="predicted"/>
<evidence type="ECO:0000313" key="2">
    <source>
        <dbReference type="Proteomes" id="UP000183180"/>
    </source>
</evidence>
<dbReference type="Proteomes" id="UP000183180">
    <property type="component" value="Unassembled WGS sequence"/>
</dbReference>
<evidence type="ECO:0008006" key="3">
    <source>
        <dbReference type="Google" id="ProtNLM"/>
    </source>
</evidence>
<reference evidence="1 2" key="1">
    <citation type="submission" date="2016-10" db="EMBL/GenBank/DDBJ databases">
        <authorList>
            <person name="de Groot N.N."/>
        </authorList>
    </citation>
    <scope>NUCLEOTIDE SEQUENCE [LARGE SCALE GENOMIC DNA]</scope>
    <source>
        <strain evidence="1 2">DSM 44215</strain>
    </source>
</reference>
<organism evidence="1 2">
    <name type="scientific">Gordonia westfalica</name>
    <dbReference type="NCBI Taxonomy" id="158898"/>
    <lineage>
        <taxon>Bacteria</taxon>
        <taxon>Bacillati</taxon>
        <taxon>Actinomycetota</taxon>
        <taxon>Actinomycetes</taxon>
        <taxon>Mycobacteriales</taxon>
        <taxon>Gordoniaceae</taxon>
        <taxon>Gordonia</taxon>
    </lineage>
</organism>
<accession>A0A1H2K756</accession>
<protein>
    <recommendedName>
        <fullName evidence="3">Minor tail protein</fullName>
    </recommendedName>
</protein>
<dbReference type="STRING" id="158898.SAMN04488548_1342917"/>
<sequence>MADDPIERIGVELEIFAIPQPAGAPPMTETYLHVRRRQNGAAERAVMGLPAYEGAPGPPGPPGAIHRGELTTDELNALALVLGEDNTNWAWRNTDTNDQYVWSGASFVVYHGVYGTPGPVGPPPALTPGTLTIDGDPVAGPDFGVRVSGSAGSYAVGIDLPEMPKGDPGPTGPSGSVINSVDVAADSDPTDGDVLTFREDDGKLVWQPGQFVTEEYVVGPGGFPNVTKLSTDTRHTLFSVAIPAKPWPYRFDFAGGVDVSSKSGTQIDMELRTDNATSGPLVGYGKGQDGEGYREVAFRAHSDVDLTPASTEGVIPANTAVTLFASAVKVAGNLNSWQIRNTKAQLRIRLMRVTV</sequence>
<gene>
    <name evidence="1" type="ORF">SAMN04488548_1342917</name>
</gene>
<dbReference type="AlphaFoldDB" id="A0A1H2K756"/>
<dbReference type="OrthoDB" id="4551208at2"/>
<dbReference type="EMBL" id="FNLM01000034">
    <property type="protein sequence ID" value="SDU64403.1"/>
    <property type="molecule type" value="Genomic_DNA"/>
</dbReference>
<evidence type="ECO:0000313" key="1">
    <source>
        <dbReference type="EMBL" id="SDU64403.1"/>
    </source>
</evidence>